<evidence type="ECO:0000313" key="1">
    <source>
        <dbReference type="EMBL" id="KAH7836815.1"/>
    </source>
</evidence>
<accession>A0ACB7X826</accession>
<evidence type="ECO:0000313" key="2">
    <source>
        <dbReference type="Proteomes" id="UP000828048"/>
    </source>
</evidence>
<proteinExistence type="predicted"/>
<dbReference type="Proteomes" id="UP000828048">
    <property type="component" value="Chromosome 6"/>
</dbReference>
<reference evidence="1 2" key="1">
    <citation type="journal article" date="2021" name="Hortic Res">
        <title>High-quality reference genome and annotation aids understanding of berry development for evergreen blueberry (Vaccinium darrowii).</title>
        <authorList>
            <person name="Yu J."/>
            <person name="Hulse-Kemp A.M."/>
            <person name="Babiker E."/>
            <person name="Staton M."/>
        </authorList>
    </citation>
    <scope>NUCLEOTIDE SEQUENCE [LARGE SCALE GENOMIC DNA]</scope>
    <source>
        <strain evidence="2">cv. NJ 8807/NJ 8810</strain>
        <tissue evidence="1">Young leaf</tissue>
    </source>
</reference>
<comment type="caution">
    <text evidence="1">The sequence shown here is derived from an EMBL/GenBank/DDBJ whole genome shotgun (WGS) entry which is preliminary data.</text>
</comment>
<protein>
    <submittedName>
        <fullName evidence="1">Uncharacterized protein</fullName>
    </submittedName>
</protein>
<gene>
    <name evidence="1" type="ORF">Vadar_006006</name>
</gene>
<dbReference type="EMBL" id="CM037156">
    <property type="protein sequence ID" value="KAH7836815.1"/>
    <property type="molecule type" value="Genomic_DNA"/>
</dbReference>
<name>A0ACB7X826_9ERIC</name>
<sequence>MEEEIRKKFSSFVLTNEEDEAVEILAGDFKASRQDCLLSAIGKIITQKGINLSGLKAAMEAVWGYPRGFKVMEVGGGIYKFVFGCEMDLLRVLSGSPWIYNNQLIVLQRWTERLAPNEISFTFSPFWIQLRALPLEFMSVDVGKRMMAGFGDVEEANIAQLSGNQGRCIRVKVELNINKPLPRGKKASPVKLPPRRRAEGRPEYSSAESSAERSSFGKSEDHGHDLHDARKSGDSERGKRQLQWDSNKEKDARMALEVRQARASPISKELDKAKEVDWPMSEPIPSVGGPQIILDVAAQLEGSLVGPFQGLKEDPASIPIGVLQNGGKNPSDIHGFSGESKENLTKKTKQTDKGAARLEGSTAVRGYKRKGQAFGRPPVSAEKVSKGVAVVPSKRKSDEKGVEEQSIGETILNQPKRHKLGVTIDEVTNLVVVEDASPKWPHGAR</sequence>
<organism evidence="1 2">
    <name type="scientific">Vaccinium darrowii</name>
    <dbReference type="NCBI Taxonomy" id="229202"/>
    <lineage>
        <taxon>Eukaryota</taxon>
        <taxon>Viridiplantae</taxon>
        <taxon>Streptophyta</taxon>
        <taxon>Embryophyta</taxon>
        <taxon>Tracheophyta</taxon>
        <taxon>Spermatophyta</taxon>
        <taxon>Magnoliopsida</taxon>
        <taxon>eudicotyledons</taxon>
        <taxon>Gunneridae</taxon>
        <taxon>Pentapetalae</taxon>
        <taxon>asterids</taxon>
        <taxon>Ericales</taxon>
        <taxon>Ericaceae</taxon>
        <taxon>Vaccinioideae</taxon>
        <taxon>Vaccinieae</taxon>
        <taxon>Vaccinium</taxon>
    </lineage>
</organism>
<keyword evidence="2" id="KW-1185">Reference proteome</keyword>